<keyword evidence="6" id="KW-1185">Reference proteome</keyword>
<reference evidence="5" key="1">
    <citation type="submission" date="2022-02" db="EMBL/GenBank/DDBJ databases">
        <title>Acinetobacter A3.8 sp. nov., isolated from Sediment (Zhairuo Island).</title>
        <authorList>
            <person name="Zheng K."/>
        </authorList>
    </citation>
    <scope>NUCLEOTIDE SEQUENCE</scope>
    <source>
        <strain evidence="5">A3.8</strain>
    </source>
</reference>
<dbReference type="InterPro" id="IPR036388">
    <property type="entry name" value="WH-like_DNA-bd_sf"/>
</dbReference>
<feature type="coiled-coil region" evidence="2">
    <location>
        <begin position="112"/>
        <end position="139"/>
    </location>
</feature>
<dbReference type="GO" id="GO:0003723">
    <property type="term" value="F:RNA binding"/>
    <property type="evidence" value="ECO:0007669"/>
    <property type="project" value="InterPro"/>
</dbReference>
<evidence type="ECO:0000256" key="1">
    <source>
        <dbReference type="PROSITE-ProRule" id="PRU00169"/>
    </source>
</evidence>
<dbReference type="InterPro" id="IPR005561">
    <property type="entry name" value="ANTAR"/>
</dbReference>
<feature type="domain" description="Response regulatory" evidence="3">
    <location>
        <begin position="5"/>
        <end position="116"/>
    </location>
</feature>
<feature type="domain" description="ANTAR" evidence="4">
    <location>
        <begin position="122"/>
        <end position="183"/>
    </location>
</feature>
<feature type="modified residue" description="4-aspartylphosphate" evidence="1">
    <location>
        <position position="55"/>
    </location>
</feature>
<dbReference type="InterPro" id="IPR011006">
    <property type="entry name" value="CheY-like_superfamily"/>
</dbReference>
<dbReference type="Gene3D" id="1.10.10.10">
    <property type="entry name" value="Winged helix-like DNA-binding domain superfamily/Winged helix DNA-binding domain"/>
    <property type="match status" value="1"/>
</dbReference>
<dbReference type="SMART" id="SM01012">
    <property type="entry name" value="ANTAR"/>
    <property type="match status" value="1"/>
</dbReference>
<evidence type="ECO:0000313" key="6">
    <source>
        <dbReference type="Proteomes" id="UP001139701"/>
    </source>
</evidence>
<dbReference type="SUPFAM" id="SSF52172">
    <property type="entry name" value="CheY-like"/>
    <property type="match status" value="1"/>
</dbReference>
<evidence type="ECO:0000256" key="2">
    <source>
        <dbReference type="SAM" id="Coils"/>
    </source>
</evidence>
<gene>
    <name evidence="5" type="ORF">MKI79_03665</name>
</gene>
<keyword evidence="2" id="KW-0175">Coiled coil</keyword>
<dbReference type="EMBL" id="JAKUML010000004">
    <property type="protein sequence ID" value="MCJ8146015.1"/>
    <property type="molecule type" value="Genomic_DNA"/>
</dbReference>
<dbReference type="PROSITE" id="PS50110">
    <property type="entry name" value="RESPONSE_REGULATORY"/>
    <property type="match status" value="1"/>
</dbReference>
<comment type="caution">
    <text evidence="5">The sequence shown here is derived from an EMBL/GenBank/DDBJ whole genome shotgun (WGS) entry which is preliminary data.</text>
</comment>
<evidence type="ECO:0000259" key="3">
    <source>
        <dbReference type="PROSITE" id="PS50110"/>
    </source>
</evidence>
<dbReference type="PIRSF" id="PIRSF036382">
    <property type="entry name" value="RR_antiterm"/>
    <property type="match status" value="1"/>
</dbReference>
<dbReference type="InterPro" id="IPR008327">
    <property type="entry name" value="Sig_transdc_resp-reg_antiterm"/>
</dbReference>
<evidence type="ECO:0000313" key="5">
    <source>
        <dbReference type="EMBL" id="MCJ8146015.1"/>
    </source>
</evidence>
<dbReference type="PANTHER" id="PTHR43367">
    <property type="match status" value="1"/>
</dbReference>
<dbReference type="PANTHER" id="PTHR43367:SF1">
    <property type="entry name" value="TWO-COMPONENT RESPONSE REGULATOR-LIKE APRR6-RELATED"/>
    <property type="match status" value="1"/>
</dbReference>
<protein>
    <submittedName>
        <fullName evidence="5">ANTAR domain-containing protein</fullName>
    </submittedName>
</protein>
<dbReference type="GO" id="GO:0000160">
    <property type="term" value="P:phosphorelay signal transduction system"/>
    <property type="evidence" value="ECO:0007669"/>
    <property type="project" value="InterPro"/>
</dbReference>
<dbReference type="Gene3D" id="3.40.50.2300">
    <property type="match status" value="1"/>
</dbReference>
<name>A0A9X1WYW6_9GAMM</name>
<dbReference type="Pfam" id="PF00072">
    <property type="entry name" value="Response_reg"/>
    <property type="match status" value="1"/>
</dbReference>
<dbReference type="SMART" id="SM00448">
    <property type="entry name" value="REC"/>
    <property type="match status" value="1"/>
</dbReference>
<accession>A0A9X1WYW6</accession>
<organism evidence="5 6">
    <name type="scientific">Acinetobacter sedimenti</name>
    <dbReference type="NCBI Taxonomy" id="2919922"/>
    <lineage>
        <taxon>Bacteria</taxon>
        <taxon>Pseudomonadati</taxon>
        <taxon>Pseudomonadota</taxon>
        <taxon>Gammaproteobacteria</taxon>
        <taxon>Moraxellales</taxon>
        <taxon>Moraxellaceae</taxon>
        <taxon>Acinetobacter</taxon>
    </lineage>
</organism>
<dbReference type="Proteomes" id="UP001139701">
    <property type="component" value="Unassembled WGS sequence"/>
</dbReference>
<dbReference type="PROSITE" id="PS50921">
    <property type="entry name" value="ANTAR"/>
    <property type="match status" value="1"/>
</dbReference>
<keyword evidence="1" id="KW-0597">Phosphoprotein</keyword>
<evidence type="ECO:0000259" key="4">
    <source>
        <dbReference type="PROSITE" id="PS50921"/>
    </source>
</evidence>
<dbReference type="InterPro" id="IPR001789">
    <property type="entry name" value="Sig_transdc_resp-reg_receiver"/>
</dbReference>
<dbReference type="Pfam" id="PF03861">
    <property type="entry name" value="ANTAR"/>
    <property type="match status" value="1"/>
</dbReference>
<sequence length="199" mass="22687">MSKLKVVLIDDHPDRAEYVAKTLEQQSFEVVGCFLSSQTSLLNLESLDADVILLDMDHPHRDVVESCVMNSNLPIVLFTKNTDRQTIHSAIDAGVTAYIVDGIDNERLHAILDIAIEQYKHHQKLLKDLNEAKSKLADRKDIDRAKALLMQLHNIDEEDAYKRLRKHAMSHRITLGEAARHFYEALSLINHTDQEPPCQ</sequence>
<dbReference type="RefSeq" id="WP_241570713.1">
    <property type="nucleotide sequence ID" value="NZ_JAKUML010000004.1"/>
</dbReference>
<dbReference type="AlphaFoldDB" id="A0A9X1WYW6"/>
<proteinExistence type="predicted"/>